<feature type="compositionally biased region" description="Low complexity" evidence="2">
    <location>
        <begin position="145"/>
        <end position="165"/>
    </location>
</feature>
<gene>
    <name evidence="4" type="ORF">FC774_13600</name>
    <name evidence="5" type="ORF">FDB51_06630</name>
</gene>
<evidence type="ECO:0000313" key="7">
    <source>
        <dbReference type="Proteomes" id="UP000476820"/>
    </source>
</evidence>
<sequence length="423" mass="47291">MKISKKERIMLCILAIVIVGFIYYQFIYLNQTSRIKDKSKTKNELEQKYNKTIETINSLESRKSDIKVLNTKVSDKSTSFYPTISQEHLILELDKLLKDSGLEGGFIFNKIEVTGVPKTEKTQEDLKESTITEMTEKYNNEVNDIIEDNNSSSNNESAKGNSEESLNSNGASSANENTPNENKKDVEQIKLELNFSGSYASLDSFLNSVRNYERKIVVNSITITQKTIDEVTGTIGLEVYAMPKVDGDLQKYLNWTLNNTYGKLSPFSLDGSVGNVLEDDEKTDSDFLVSVKSITSELPSIIMGKSNDKSKATYVYANNNDVEEAEIIIIKSDDKYYYKYKTSNGSFPVSYGGVGQEFTPSSDNINIKILSESRVNSDDKSGLRISVVNKTDKLVNVEIDNDDSENARVTVNGDGKNISVTNK</sequence>
<reference evidence="6 7" key="1">
    <citation type="submission" date="2019-04" db="EMBL/GenBank/DDBJ databases">
        <title>Genome sequencing of Clostridium botulinum Groups I-IV and Clostridium butyricum.</title>
        <authorList>
            <person name="Brunt J."/>
            <person name="Van Vliet A.H.M."/>
            <person name="Stringer S.C."/>
            <person name="Carter A.T."/>
            <person name="Peck M.W."/>
        </authorList>
    </citation>
    <scope>NUCLEOTIDE SEQUENCE [LARGE SCALE GENOMIC DNA]</scope>
    <source>
        <strain evidence="4 7">1605</strain>
        <strain evidence="5 6">CB-K-33E</strain>
    </source>
</reference>
<dbReference type="InterPro" id="IPR014717">
    <property type="entry name" value="Transl_elong_EF1B/ribsomal_bS6"/>
</dbReference>
<evidence type="ECO:0000313" key="5">
    <source>
        <dbReference type="EMBL" id="NFN34816.1"/>
    </source>
</evidence>
<keyword evidence="1" id="KW-0175">Coiled coil</keyword>
<dbReference type="Proteomes" id="UP000476820">
    <property type="component" value="Unassembled WGS sequence"/>
</dbReference>
<keyword evidence="3" id="KW-0472">Membrane</keyword>
<protein>
    <submittedName>
        <fullName evidence="4">Pilus assembly protein PilO</fullName>
    </submittedName>
</protein>
<organism evidence="4 7">
    <name type="scientific">Clostridium botulinum</name>
    <dbReference type="NCBI Taxonomy" id="1491"/>
    <lineage>
        <taxon>Bacteria</taxon>
        <taxon>Bacillati</taxon>
        <taxon>Bacillota</taxon>
        <taxon>Clostridia</taxon>
        <taxon>Eubacteriales</taxon>
        <taxon>Clostridiaceae</taxon>
        <taxon>Clostridium</taxon>
    </lineage>
</organism>
<dbReference type="OrthoDB" id="1704601at2"/>
<keyword evidence="3" id="KW-0812">Transmembrane</keyword>
<feature type="coiled-coil region" evidence="1">
    <location>
        <begin position="35"/>
        <end position="62"/>
    </location>
</feature>
<keyword evidence="3" id="KW-1133">Transmembrane helix</keyword>
<dbReference type="RefSeq" id="WP_053341813.1">
    <property type="nucleotide sequence ID" value="NZ_LFPA01000116.1"/>
</dbReference>
<feature type="compositionally biased region" description="Polar residues" evidence="2">
    <location>
        <begin position="166"/>
        <end position="180"/>
    </location>
</feature>
<evidence type="ECO:0000256" key="3">
    <source>
        <dbReference type="SAM" id="Phobius"/>
    </source>
</evidence>
<dbReference type="Proteomes" id="UP000473681">
    <property type="component" value="Unassembled WGS sequence"/>
</dbReference>
<dbReference type="Gene3D" id="3.30.70.60">
    <property type="match status" value="1"/>
</dbReference>
<feature type="transmembrane region" description="Helical" evidence="3">
    <location>
        <begin position="9"/>
        <end position="29"/>
    </location>
</feature>
<evidence type="ECO:0000256" key="1">
    <source>
        <dbReference type="SAM" id="Coils"/>
    </source>
</evidence>
<dbReference type="AlphaFoldDB" id="A0A0M1LDD9"/>
<dbReference type="EMBL" id="SWOV01000042">
    <property type="protein sequence ID" value="NFF88890.1"/>
    <property type="molecule type" value="Genomic_DNA"/>
</dbReference>
<accession>A0A0M1LDD9</accession>
<name>A0A0M1LDD9_CLOBO</name>
<proteinExistence type="predicted"/>
<evidence type="ECO:0000313" key="6">
    <source>
        <dbReference type="Proteomes" id="UP000473681"/>
    </source>
</evidence>
<dbReference type="EMBL" id="SWVK01000007">
    <property type="protein sequence ID" value="NFN34816.1"/>
    <property type="molecule type" value="Genomic_DNA"/>
</dbReference>
<evidence type="ECO:0000256" key="2">
    <source>
        <dbReference type="SAM" id="MobiDB-lite"/>
    </source>
</evidence>
<feature type="region of interest" description="Disordered" evidence="2">
    <location>
        <begin position="145"/>
        <end position="183"/>
    </location>
</feature>
<evidence type="ECO:0000313" key="4">
    <source>
        <dbReference type="EMBL" id="NFF88890.1"/>
    </source>
</evidence>
<comment type="caution">
    <text evidence="4">The sequence shown here is derived from an EMBL/GenBank/DDBJ whole genome shotgun (WGS) entry which is preliminary data.</text>
</comment>